<comment type="caution">
    <text evidence="4">The sequence shown here is derived from an EMBL/GenBank/DDBJ whole genome shotgun (WGS) entry which is preliminary data.</text>
</comment>
<keyword evidence="5" id="KW-1185">Reference proteome</keyword>
<dbReference type="PANTHER" id="PTHR14398">
    <property type="entry name" value="RNA RECOGNITION RRM/RNP DOMAIN"/>
    <property type="match status" value="1"/>
</dbReference>
<dbReference type="GO" id="GO:0005634">
    <property type="term" value="C:nucleus"/>
    <property type="evidence" value="ECO:0007669"/>
    <property type="project" value="TreeGrafter"/>
</dbReference>
<evidence type="ECO:0000256" key="2">
    <source>
        <dbReference type="SAM" id="MobiDB-lite"/>
    </source>
</evidence>
<sequence>MPFEFTGTPPAQLGAPGSTRGAEHDTTTRPSSQFGNGTPVSVSSFGTASPFRAVASFGASSAFGVPPSFGAPPAFGASFSFGKATSPWSAPKANAPSQPAPLTKKAQTSEVTQNIAGGRGILSQAFGRAALQRPAFIGAIDRGADAVLKEFSASQQQPEFAADLPILSKELSTLAQQYPQTAAFVQFLFDKSAKLQGERPREARKHEAIANQPDAKECEDSRLRKILQPAVHNKLVAVGLARHENHSDGVFKDGLSRMYCQVALESSTHDALLLLLEEEWLGDKEHQKFDEFAQWLWDEVSRLRMEYCDHEHEHDLPKLEGEMRVVDGQLTAMEKTPKANRILSPYILSRQPEADPLRAFLGKAGAEERLAAKLKARGNVEPAYFGSYHNAFAEGRRCCQKATPSATQKTEAIYPADKYELLGEEDTKLLKTWLVSKLQELPHADADEEVLAEFVLALVKSDEEEATAKALCAEALQEFLGSCTKGFVDEMYEAVATRAYDPHYVKVETKVKVATSSSACASIQRNEREGPFRFMDLPPELRTWVYREALVLGTVELLSCKHGNPFGVTPSLTVGLLATCHQINHEAKGLIFENTFIAESWPASKLMIKPKLIPHHVLPQLTSLTLGLEIGLDHDWRQMQAMTGLKEIKVRGLQDEQVKEAHCRAVITNILESLPATCVLNFWARLPEKSDDHDQTHDVHPKQAPDPDVTLNALVDDVGRQVLKGSKSGKSGLFYFDSAGALRHI</sequence>
<proteinExistence type="predicted"/>
<feature type="domain" description="PWI" evidence="3">
    <location>
        <begin position="430"/>
        <end position="496"/>
    </location>
</feature>
<dbReference type="Gene3D" id="1.20.1390.10">
    <property type="entry name" value="PWI domain"/>
    <property type="match status" value="1"/>
</dbReference>
<organism evidence="4 5">
    <name type="scientific">Oleoguttula mirabilis</name>
    <dbReference type="NCBI Taxonomy" id="1507867"/>
    <lineage>
        <taxon>Eukaryota</taxon>
        <taxon>Fungi</taxon>
        <taxon>Dikarya</taxon>
        <taxon>Ascomycota</taxon>
        <taxon>Pezizomycotina</taxon>
        <taxon>Dothideomycetes</taxon>
        <taxon>Dothideomycetidae</taxon>
        <taxon>Mycosphaerellales</taxon>
        <taxon>Teratosphaeriaceae</taxon>
        <taxon>Oleoguttula</taxon>
    </lineage>
</organism>
<evidence type="ECO:0000256" key="1">
    <source>
        <dbReference type="ARBA" id="ARBA00022884"/>
    </source>
</evidence>
<dbReference type="GO" id="GO:0003723">
    <property type="term" value="F:RNA binding"/>
    <property type="evidence" value="ECO:0007669"/>
    <property type="project" value="UniProtKB-KW"/>
</dbReference>
<protein>
    <recommendedName>
        <fullName evidence="3">PWI domain-containing protein</fullName>
    </recommendedName>
</protein>
<dbReference type="AlphaFoldDB" id="A0AAV9JVT2"/>
<feature type="region of interest" description="Disordered" evidence="2">
    <location>
        <begin position="86"/>
        <end position="108"/>
    </location>
</feature>
<evidence type="ECO:0000313" key="5">
    <source>
        <dbReference type="Proteomes" id="UP001324427"/>
    </source>
</evidence>
<feature type="compositionally biased region" description="Polar residues" evidence="2">
    <location>
        <begin position="28"/>
        <end position="41"/>
    </location>
</feature>
<dbReference type="Proteomes" id="UP001324427">
    <property type="component" value="Unassembled WGS sequence"/>
</dbReference>
<accession>A0AAV9JVT2</accession>
<dbReference type="InterPro" id="IPR002483">
    <property type="entry name" value="PWI_dom"/>
</dbReference>
<name>A0AAV9JVT2_9PEZI</name>
<reference evidence="4 5" key="1">
    <citation type="submission" date="2021-11" db="EMBL/GenBank/DDBJ databases">
        <title>Black yeast isolated from Biological Soil Crust.</title>
        <authorList>
            <person name="Kurbessoian T."/>
        </authorList>
    </citation>
    <scope>NUCLEOTIDE SEQUENCE [LARGE SCALE GENOMIC DNA]</scope>
    <source>
        <strain evidence="4 5">CCFEE 5522</strain>
    </source>
</reference>
<dbReference type="InterPro" id="IPR045137">
    <property type="entry name" value="RBM26/27"/>
</dbReference>
<dbReference type="Pfam" id="PF01480">
    <property type="entry name" value="PWI"/>
    <property type="match status" value="1"/>
</dbReference>
<evidence type="ECO:0000259" key="3">
    <source>
        <dbReference type="Pfam" id="PF01480"/>
    </source>
</evidence>
<gene>
    <name evidence="4" type="ORF">LTR36_007629</name>
</gene>
<keyword evidence="1" id="KW-0694">RNA-binding</keyword>
<evidence type="ECO:0000313" key="4">
    <source>
        <dbReference type="EMBL" id="KAK4549171.1"/>
    </source>
</evidence>
<dbReference type="EMBL" id="JAVFHQ010000005">
    <property type="protein sequence ID" value="KAK4549171.1"/>
    <property type="molecule type" value="Genomic_DNA"/>
</dbReference>
<dbReference type="PANTHER" id="PTHR14398:SF0">
    <property type="entry name" value="ZINC FINGER PROTEIN SWM"/>
    <property type="match status" value="1"/>
</dbReference>
<feature type="region of interest" description="Disordered" evidence="2">
    <location>
        <begin position="1"/>
        <end position="41"/>
    </location>
</feature>